<dbReference type="RefSeq" id="WP_060937247.1">
    <property type="nucleotide sequence ID" value="NZ_JASOZP010000028.1"/>
</dbReference>
<dbReference type="EMBL" id="LSCQ01000086">
    <property type="protein sequence ID" value="KXB34060.1"/>
    <property type="molecule type" value="Genomic_DNA"/>
</dbReference>
<proteinExistence type="predicted"/>
<evidence type="ECO:0000313" key="1">
    <source>
        <dbReference type="EMBL" id="KXB34060.1"/>
    </source>
</evidence>
<sequence length="83" mass="9123">MARFKLNRQGVRELMKSPEMQVVLNKKAQEVAKSANSSASGYVVDTYTGKTRANASVYAKTSKARKDNYKNNTLLKSLGSGVH</sequence>
<dbReference type="PATRIC" id="fig|87541.4.peg.1549"/>
<organism evidence="1 2">
    <name type="scientific">Aerococcus christensenii</name>
    <dbReference type="NCBI Taxonomy" id="87541"/>
    <lineage>
        <taxon>Bacteria</taxon>
        <taxon>Bacillati</taxon>
        <taxon>Bacillota</taxon>
        <taxon>Bacilli</taxon>
        <taxon>Lactobacillales</taxon>
        <taxon>Aerococcaceae</taxon>
        <taxon>Aerococcus</taxon>
    </lineage>
</organism>
<comment type="caution">
    <text evidence="1">The sequence shown here is derived from an EMBL/GenBank/DDBJ whole genome shotgun (WGS) entry which is preliminary data.</text>
</comment>
<reference evidence="1 2" key="1">
    <citation type="submission" date="2016-01" db="EMBL/GenBank/DDBJ databases">
        <authorList>
            <person name="Oliw E.H."/>
        </authorList>
    </citation>
    <scope>NUCLEOTIDE SEQUENCE [LARGE SCALE GENOMIC DNA]</scope>
    <source>
        <strain evidence="1 2">KA00635</strain>
    </source>
</reference>
<dbReference type="Proteomes" id="UP000070422">
    <property type="component" value="Unassembled WGS sequence"/>
</dbReference>
<protein>
    <recommendedName>
        <fullName evidence="3">Phage protein</fullName>
    </recommendedName>
</protein>
<dbReference type="AlphaFoldDB" id="A0A133XT03"/>
<name>A0A133XT03_9LACT</name>
<evidence type="ECO:0008006" key="3">
    <source>
        <dbReference type="Google" id="ProtNLM"/>
    </source>
</evidence>
<dbReference type="OrthoDB" id="2087181at2"/>
<gene>
    <name evidence="1" type="ORF">HMPREF3187_01562</name>
</gene>
<evidence type="ECO:0000313" key="2">
    <source>
        <dbReference type="Proteomes" id="UP000070422"/>
    </source>
</evidence>
<accession>A0A133XT03</accession>